<protein>
    <submittedName>
        <fullName evidence="2">Uncharacterized protein</fullName>
    </submittedName>
</protein>
<comment type="caution">
    <text evidence="2">The sequence shown here is derived from an EMBL/GenBank/DDBJ whole genome shotgun (WGS) entry which is preliminary data.</text>
</comment>
<feature type="region of interest" description="Disordered" evidence="1">
    <location>
        <begin position="1"/>
        <end position="21"/>
    </location>
</feature>
<accession>L8P7D5</accession>
<sequence>MRGRRDEGGARNTGVAAGGAATRVENTVNTCPPSFYARNLVPGQATCQGFGHVRPLTER</sequence>
<evidence type="ECO:0000313" key="2">
    <source>
        <dbReference type="EMBL" id="ELS52335.1"/>
    </source>
</evidence>
<reference evidence="2 3" key="1">
    <citation type="journal article" date="2013" name="Genome Announc.">
        <title>Draft Genome Sequence of Streptomyces viridochromogenes Strain Tu57, Producer of Avilamycin.</title>
        <authorList>
            <person name="Gruning B.A."/>
            <person name="Erxleben A."/>
            <person name="Hahnlein A."/>
            <person name="Gunther S."/>
        </authorList>
    </citation>
    <scope>NUCLEOTIDE SEQUENCE [LARGE SCALE GENOMIC DNA]</scope>
    <source>
        <strain evidence="2 3">Tue57</strain>
    </source>
</reference>
<dbReference type="Proteomes" id="UP000011205">
    <property type="component" value="Unassembled WGS sequence"/>
</dbReference>
<proteinExistence type="predicted"/>
<organism evidence="2 3">
    <name type="scientific">Streptomyces viridochromogenes Tue57</name>
    <dbReference type="NCBI Taxonomy" id="1160705"/>
    <lineage>
        <taxon>Bacteria</taxon>
        <taxon>Bacillati</taxon>
        <taxon>Actinomycetota</taxon>
        <taxon>Actinomycetes</taxon>
        <taxon>Kitasatosporales</taxon>
        <taxon>Streptomycetaceae</taxon>
        <taxon>Streptomyces</taxon>
    </lineage>
</organism>
<dbReference type="EMBL" id="AMLP01000211">
    <property type="protein sequence ID" value="ELS52335.1"/>
    <property type="molecule type" value="Genomic_DNA"/>
</dbReference>
<evidence type="ECO:0000256" key="1">
    <source>
        <dbReference type="SAM" id="MobiDB-lite"/>
    </source>
</evidence>
<evidence type="ECO:0000313" key="3">
    <source>
        <dbReference type="Proteomes" id="UP000011205"/>
    </source>
</evidence>
<dbReference type="AlphaFoldDB" id="L8P7D5"/>
<gene>
    <name evidence="2" type="ORF">STVIR_6717</name>
</gene>
<name>L8P7D5_STRVR</name>
<dbReference type="PATRIC" id="fig|1160705.3.peg.6636"/>
<feature type="compositionally biased region" description="Low complexity" evidence="1">
    <location>
        <begin position="10"/>
        <end position="21"/>
    </location>
</feature>